<proteinExistence type="predicted"/>
<evidence type="ECO:0000313" key="3">
    <source>
        <dbReference type="Proteomes" id="UP001301958"/>
    </source>
</evidence>
<dbReference type="EMBL" id="MU865420">
    <property type="protein sequence ID" value="KAK4223633.1"/>
    <property type="molecule type" value="Genomic_DNA"/>
</dbReference>
<keyword evidence="3" id="KW-1185">Reference proteome</keyword>
<dbReference type="AlphaFoldDB" id="A0AAN7BHZ8"/>
<keyword evidence="1" id="KW-1133">Transmembrane helix</keyword>
<accession>A0AAN7BHZ8</accession>
<feature type="transmembrane region" description="Helical" evidence="1">
    <location>
        <begin position="363"/>
        <end position="383"/>
    </location>
</feature>
<comment type="caution">
    <text evidence="2">The sequence shown here is derived from an EMBL/GenBank/DDBJ whole genome shotgun (WGS) entry which is preliminary data.</text>
</comment>
<organism evidence="2 3">
    <name type="scientific">Podospora fimiseda</name>
    <dbReference type="NCBI Taxonomy" id="252190"/>
    <lineage>
        <taxon>Eukaryota</taxon>
        <taxon>Fungi</taxon>
        <taxon>Dikarya</taxon>
        <taxon>Ascomycota</taxon>
        <taxon>Pezizomycotina</taxon>
        <taxon>Sordariomycetes</taxon>
        <taxon>Sordariomycetidae</taxon>
        <taxon>Sordariales</taxon>
        <taxon>Podosporaceae</taxon>
        <taxon>Podospora</taxon>
    </lineage>
</organism>
<gene>
    <name evidence="2" type="ORF">QBC38DRAFT_45227</name>
</gene>
<evidence type="ECO:0000313" key="2">
    <source>
        <dbReference type="EMBL" id="KAK4223633.1"/>
    </source>
</evidence>
<evidence type="ECO:0000256" key="1">
    <source>
        <dbReference type="SAM" id="Phobius"/>
    </source>
</evidence>
<keyword evidence="1" id="KW-0472">Membrane</keyword>
<protein>
    <submittedName>
        <fullName evidence="2">Uncharacterized protein</fullName>
    </submittedName>
</protein>
<reference evidence="2" key="2">
    <citation type="submission" date="2023-05" db="EMBL/GenBank/DDBJ databases">
        <authorList>
            <consortium name="Lawrence Berkeley National Laboratory"/>
            <person name="Steindorff A."/>
            <person name="Hensen N."/>
            <person name="Bonometti L."/>
            <person name="Westerberg I."/>
            <person name="Brannstrom I.O."/>
            <person name="Guillou S."/>
            <person name="Cros-Aarteil S."/>
            <person name="Calhoun S."/>
            <person name="Haridas S."/>
            <person name="Kuo A."/>
            <person name="Mondo S."/>
            <person name="Pangilinan J."/>
            <person name="Riley R."/>
            <person name="Labutti K."/>
            <person name="Andreopoulos B."/>
            <person name="Lipzen A."/>
            <person name="Chen C."/>
            <person name="Yanf M."/>
            <person name="Daum C."/>
            <person name="Ng V."/>
            <person name="Clum A."/>
            <person name="Ohm R."/>
            <person name="Martin F."/>
            <person name="Silar P."/>
            <person name="Natvig D."/>
            <person name="Lalanne C."/>
            <person name="Gautier V."/>
            <person name="Ament-Velasquez S.L."/>
            <person name="Kruys A."/>
            <person name="Hutchinson M.I."/>
            <person name="Powell A.J."/>
            <person name="Barry K."/>
            <person name="Miller A.N."/>
            <person name="Grigoriev I.V."/>
            <person name="Debuchy R."/>
            <person name="Gladieux P."/>
            <person name="Thoren M.H."/>
            <person name="Johannesson H."/>
        </authorList>
    </citation>
    <scope>NUCLEOTIDE SEQUENCE</scope>
    <source>
        <strain evidence="2">CBS 990.96</strain>
    </source>
</reference>
<reference evidence="2" key="1">
    <citation type="journal article" date="2023" name="Mol. Phylogenet. Evol.">
        <title>Genome-scale phylogeny and comparative genomics of the fungal order Sordariales.</title>
        <authorList>
            <person name="Hensen N."/>
            <person name="Bonometti L."/>
            <person name="Westerberg I."/>
            <person name="Brannstrom I.O."/>
            <person name="Guillou S."/>
            <person name="Cros-Aarteil S."/>
            <person name="Calhoun S."/>
            <person name="Haridas S."/>
            <person name="Kuo A."/>
            <person name="Mondo S."/>
            <person name="Pangilinan J."/>
            <person name="Riley R."/>
            <person name="LaButti K."/>
            <person name="Andreopoulos B."/>
            <person name="Lipzen A."/>
            <person name="Chen C."/>
            <person name="Yan M."/>
            <person name="Daum C."/>
            <person name="Ng V."/>
            <person name="Clum A."/>
            <person name="Steindorff A."/>
            <person name="Ohm R.A."/>
            <person name="Martin F."/>
            <person name="Silar P."/>
            <person name="Natvig D.O."/>
            <person name="Lalanne C."/>
            <person name="Gautier V."/>
            <person name="Ament-Velasquez S.L."/>
            <person name="Kruys A."/>
            <person name="Hutchinson M.I."/>
            <person name="Powell A.J."/>
            <person name="Barry K."/>
            <person name="Miller A.N."/>
            <person name="Grigoriev I.V."/>
            <person name="Debuchy R."/>
            <person name="Gladieux P."/>
            <person name="Hiltunen Thoren M."/>
            <person name="Johannesson H."/>
        </authorList>
    </citation>
    <scope>NUCLEOTIDE SEQUENCE</scope>
    <source>
        <strain evidence="2">CBS 990.96</strain>
    </source>
</reference>
<name>A0AAN7BHZ8_9PEZI</name>
<dbReference type="Proteomes" id="UP001301958">
    <property type="component" value="Unassembled WGS sequence"/>
</dbReference>
<sequence>MPVFITTIMKMADVQTDTGRPSFGRKDPDRAHSPLAALFIGLYPSEDIPRVMFHGVRESPQEVRTFVYDKYLSQYHNTEPISSTMMLGIECDKDDRQELLIDDFLFDRVLDSFRLTEQAIIPYLNGTLGLHLLNQDAESLIFHLGTPDYSVIWSYGIDSHATRGIIISSNEEELVDYMAKAAQALEAVNLHPLYPALYHCTAGLARIPAFDFGNVTIKPPLITANGLESDKIIKQRALEISPTRDIINRLLLIQTITTKLRGVGSDEVGDWLKIAYNPNVDDDEVEFLQDEAEIVLRRTTESMLQFLGSFRVEVLERLASYLAQEHGDNLQIQEAMTMKIRDLEESRTSREPTWEAILTSPKALILILCAAYILVHFIFGNTWD</sequence>
<keyword evidence="1" id="KW-0812">Transmembrane</keyword>